<keyword evidence="3" id="KW-1185">Reference proteome</keyword>
<gene>
    <name evidence="2" type="ORF">MFERI15181_00168</name>
</gene>
<feature type="chain" id="PRO_5045623136" evidence="1">
    <location>
        <begin position="24"/>
        <end position="99"/>
    </location>
</feature>
<organism evidence="2 3">
    <name type="scientific">Mycoplasma feriruminatoris</name>
    <dbReference type="NCBI Taxonomy" id="1179777"/>
    <lineage>
        <taxon>Bacteria</taxon>
        <taxon>Bacillati</taxon>
        <taxon>Mycoplasmatota</taxon>
        <taxon>Mollicutes</taxon>
        <taxon>Mycoplasmataceae</taxon>
        <taxon>Mycoplasma</taxon>
    </lineage>
</organism>
<protein>
    <submittedName>
        <fullName evidence="2">Myrrcad domain-containing protein</fullName>
    </submittedName>
</protein>
<keyword evidence="1" id="KW-0732">Signal</keyword>
<name>A0ABY8HUH8_9MOLU</name>
<dbReference type="EMBL" id="CP113498">
    <property type="protein sequence ID" value="WFQ93268.1"/>
    <property type="molecule type" value="Genomic_DNA"/>
</dbReference>
<accession>A0ABY8HUH8</accession>
<sequence length="99" mass="10924">MKKLLTILTTTSAAFLMSVGLMLVNTNNSKNVNVSYNAITYIQRHKTNGSKLIEIGYYKSGNKFIIEQIPTTVTVIAAELPKQITSLRTAFVGSRNNIT</sequence>
<reference evidence="2" key="1">
    <citation type="submission" date="2022-11" db="EMBL/GenBank/DDBJ databases">
        <title>Comparative genomic analysis of Mycoplasma feriruminatoris and the Mycoplasma mycoides cluster.</title>
        <authorList>
            <person name="Baby V."/>
            <person name="Ambroset C."/>
            <person name="Gaurivaud P."/>
            <person name="Boury C."/>
            <person name="Guichoux E."/>
            <person name="Lartigue C."/>
            <person name="Tardy F."/>
            <person name="Sirand-Pugnet P."/>
        </authorList>
    </citation>
    <scope>NUCLEOTIDE SEQUENCE [LARGE SCALE GENOMIC DNA]</scope>
    <source>
        <strain evidence="2">L15181</strain>
    </source>
</reference>
<feature type="signal peptide" evidence="1">
    <location>
        <begin position="1"/>
        <end position="23"/>
    </location>
</feature>
<dbReference type="Proteomes" id="UP001214039">
    <property type="component" value="Chromosome"/>
</dbReference>
<evidence type="ECO:0000313" key="2">
    <source>
        <dbReference type="EMBL" id="WFQ93268.1"/>
    </source>
</evidence>
<evidence type="ECO:0000313" key="3">
    <source>
        <dbReference type="Proteomes" id="UP001214039"/>
    </source>
</evidence>
<evidence type="ECO:0000256" key="1">
    <source>
        <dbReference type="SAM" id="SignalP"/>
    </source>
</evidence>
<dbReference type="RefSeq" id="WP_341356349.1">
    <property type="nucleotide sequence ID" value="NZ_CP113498.1"/>
</dbReference>
<proteinExistence type="predicted"/>